<name>A0A0L7LV47_OPEBR</name>
<comment type="similarity">
    <text evidence="2">Belongs to the tRNA-intron endonuclease family.</text>
</comment>
<evidence type="ECO:0000256" key="5">
    <source>
        <dbReference type="ARBA" id="ARBA00022694"/>
    </source>
</evidence>
<reference evidence="15 16" key="1">
    <citation type="journal article" date="2015" name="Genome Biol. Evol.">
        <title>The genome of winter moth (Operophtera brumata) provides a genomic perspective on sexual dimorphism and phenology.</title>
        <authorList>
            <person name="Derks M.F."/>
            <person name="Smit S."/>
            <person name="Salis L."/>
            <person name="Schijlen E."/>
            <person name="Bossers A."/>
            <person name="Mateman C."/>
            <person name="Pijl A.S."/>
            <person name="de Ridder D."/>
            <person name="Groenen M.A."/>
            <person name="Visser M.E."/>
            <person name="Megens H.J."/>
        </authorList>
    </citation>
    <scope>NUCLEOTIDE SEQUENCE [LARGE SCALE GENOMIC DNA]</scope>
    <source>
        <strain evidence="15">WM2013NL</strain>
        <tissue evidence="15">Head and thorax</tissue>
    </source>
</reference>
<organism evidence="15 16">
    <name type="scientific">Operophtera brumata</name>
    <name type="common">Winter moth</name>
    <name type="synonym">Phalaena brumata</name>
    <dbReference type="NCBI Taxonomy" id="104452"/>
    <lineage>
        <taxon>Eukaryota</taxon>
        <taxon>Metazoa</taxon>
        <taxon>Ecdysozoa</taxon>
        <taxon>Arthropoda</taxon>
        <taxon>Hexapoda</taxon>
        <taxon>Insecta</taxon>
        <taxon>Pterygota</taxon>
        <taxon>Neoptera</taxon>
        <taxon>Endopterygota</taxon>
        <taxon>Lepidoptera</taxon>
        <taxon>Glossata</taxon>
        <taxon>Ditrysia</taxon>
        <taxon>Geometroidea</taxon>
        <taxon>Geometridae</taxon>
        <taxon>Larentiinae</taxon>
        <taxon>Operophtera</taxon>
    </lineage>
</organism>
<dbReference type="GO" id="GO:0003676">
    <property type="term" value="F:nucleic acid binding"/>
    <property type="evidence" value="ECO:0007669"/>
    <property type="project" value="InterPro"/>
</dbReference>
<dbReference type="PANTHER" id="PTHR13070:SF0">
    <property type="entry name" value="TRNA-SPLICING ENDONUCLEASE SUBUNIT SEN34"/>
    <property type="match status" value="1"/>
</dbReference>
<keyword evidence="15" id="KW-0378">Hydrolase</keyword>
<dbReference type="Pfam" id="PF01974">
    <property type="entry name" value="tRNA_int_endo"/>
    <property type="match status" value="1"/>
</dbReference>
<dbReference type="InterPro" id="IPR011856">
    <property type="entry name" value="tRNA_endonuc-like_dom_sf"/>
</dbReference>
<keyword evidence="6" id="KW-0456">Lyase</keyword>
<evidence type="ECO:0000256" key="3">
    <source>
        <dbReference type="ARBA" id="ARBA00012573"/>
    </source>
</evidence>
<evidence type="ECO:0000313" key="16">
    <source>
        <dbReference type="Proteomes" id="UP000037510"/>
    </source>
</evidence>
<dbReference type="EMBL" id="JTDY01000028">
    <property type="protein sequence ID" value="KOB79332.1"/>
    <property type="molecule type" value="Genomic_DNA"/>
</dbReference>
<dbReference type="GO" id="GO:0005730">
    <property type="term" value="C:nucleolus"/>
    <property type="evidence" value="ECO:0007669"/>
    <property type="project" value="UniProtKB-SubCell"/>
</dbReference>
<dbReference type="EC" id="4.6.1.16" evidence="3"/>
<protein>
    <recommendedName>
        <fullName evidence="11">tRNA-splicing endonuclease subunit SEN34</fullName>
        <ecNumber evidence="3">4.6.1.16</ecNumber>
    </recommendedName>
    <alternativeName>
        <fullName evidence="12 13">tRNA-intron endonuclease SEN34</fullName>
    </alternativeName>
    <alternativeName>
        <fullName evidence="10">tRNA-splicing endonuclease subunit Sen34</fullName>
    </alternativeName>
</protein>
<comment type="subunit">
    <text evidence="9">tRNA splicing endonuclease is a heterotetramer composed of TSEN2, TSEN15, TSEN34/LENG5 and TSEN54. tRNA splicing endonuclease complex also contains proteins of the pre-mRNA 3'-end processing machinery such as CLP1, CPSF1, CPSF4 and CSTF2.</text>
</comment>
<dbReference type="InterPro" id="IPR006677">
    <property type="entry name" value="tRNA_intron_Endonuc_cat-like"/>
</dbReference>
<evidence type="ECO:0000313" key="15">
    <source>
        <dbReference type="EMBL" id="KOB79332.1"/>
    </source>
</evidence>
<dbReference type="InterPro" id="IPR036167">
    <property type="entry name" value="tRNA_intron_Endo_cat-like_sf"/>
</dbReference>
<comment type="catalytic activity">
    <reaction evidence="8">
        <text>pretRNA = a 3'-half-tRNA molecule with a 5'-OH end + a 5'-half-tRNA molecule with a 2',3'-cyclic phosphate end + an intron with a 2',3'-cyclic phosphate and a 5'-hydroxyl terminus.</text>
        <dbReference type="EC" id="4.6.1.16"/>
    </reaction>
</comment>
<dbReference type="NCBIfam" id="TIGR00324">
    <property type="entry name" value="endA"/>
    <property type="match status" value="1"/>
</dbReference>
<proteinExistence type="inferred from homology"/>
<comment type="caution">
    <text evidence="15">The sequence shown here is derived from an EMBL/GenBank/DDBJ whole genome shotgun (WGS) entry which is preliminary data.</text>
</comment>
<gene>
    <name evidence="15" type="ORF">OBRU01_00608</name>
</gene>
<evidence type="ECO:0000256" key="13">
    <source>
        <dbReference type="ARBA" id="ARBA00076724"/>
    </source>
</evidence>
<evidence type="ECO:0000256" key="4">
    <source>
        <dbReference type="ARBA" id="ARBA00022664"/>
    </source>
</evidence>
<evidence type="ECO:0000256" key="12">
    <source>
        <dbReference type="ARBA" id="ARBA00075884"/>
    </source>
</evidence>
<dbReference type="GO" id="GO:0000213">
    <property type="term" value="F:tRNA-intron lyase activity"/>
    <property type="evidence" value="ECO:0007669"/>
    <property type="project" value="UniProtKB-EC"/>
</dbReference>
<evidence type="ECO:0000259" key="14">
    <source>
        <dbReference type="Pfam" id="PF01974"/>
    </source>
</evidence>
<dbReference type="InterPro" id="IPR006676">
    <property type="entry name" value="tRNA_splic"/>
</dbReference>
<dbReference type="GO" id="GO:0006397">
    <property type="term" value="P:mRNA processing"/>
    <property type="evidence" value="ECO:0007669"/>
    <property type="project" value="UniProtKB-KW"/>
</dbReference>
<feature type="domain" description="tRNA intron endonuclease catalytic" evidence="14">
    <location>
        <begin position="99"/>
        <end position="181"/>
    </location>
</feature>
<dbReference type="PANTHER" id="PTHR13070">
    <property type="entry name" value="TRNA-SPLICING ENDONUCLEASE SUBUNIT SEN34-RELATED"/>
    <property type="match status" value="1"/>
</dbReference>
<keyword evidence="7" id="KW-0539">Nucleus</keyword>
<keyword evidence="15" id="KW-0540">Nuclease</keyword>
<evidence type="ECO:0000256" key="6">
    <source>
        <dbReference type="ARBA" id="ARBA00023239"/>
    </source>
</evidence>
<dbReference type="FunFam" id="3.40.1350.10:FF:000002">
    <property type="entry name" value="tRNA-splicing endonuclease subunit Sen34"/>
    <property type="match status" value="1"/>
</dbReference>
<dbReference type="Gene3D" id="3.40.1350.10">
    <property type="match status" value="1"/>
</dbReference>
<sequence>MALMPEEAALLVAKSLCALYELPNLAKIPSEVQKKHVKELEQQILEEQTETLKKRKIEQMMQKIDIILPGLSPAHALVHIPTEDFLDTDPGVQTGDNAIKYAVFTDLWERGYHITSGSKFGCHYLVYPGDPVKFHATYMVRCVKKEKLFNPTAIVAFGRLAVGVNKLAVLAYLNSREKVEYQTLQWHDSIH</sequence>
<comment type="subcellular location">
    <subcellularLocation>
        <location evidence="1">Nucleus</location>
        <location evidence="1">Nucleolus</location>
    </subcellularLocation>
</comment>
<evidence type="ECO:0000256" key="7">
    <source>
        <dbReference type="ARBA" id="ARBA00023242"/>
    </source>
</evidence>
<keyword evidence="15" id="KW-0255">Endonuclease</keyword>
<evidence type="ECO:0000256" key="8">
    <source>
        <dbReference type="ARBA" id="ARBA00034031"/>
    </source>
</evidence>
<evidence type="ECO:0000256" key="1">
    <source>
        <dbReference type="ARBA" id="ARBA00004604"/>
    </source>
</evidence>
<dbReference type="STRING" id="104452.A0A0L7LV47"/>
<evidence type="ECO:0000256" key="11">
    <source>
        <dbReference type="ARBA" id="ARBA00070870"/>
    </source>
</evidence>
<dbReference type="AlphaFoldDB" id="A0A0L7LV47"/>
<keyword evidence="4" id="KW-0507">mRNA processing</keyword>
<keyword evidence="16" id="KW-1185">Reference proteome</keyword>
<evidence type="ECO:0000256" key="10">
    <source>
        <dbReference type="ARBA" id="ARBA00070643"/>
    </source>
</evidence>
<evidence type="ECO:0000256" key="2">
    <source>
        <dbReference type="ARBA" id="ARBA00008078"/>
    </source>
</evidence>
<accession>A0A0L7LV47</accession>
<evidence type="ECO:0000256" key="9">
    <source>
        <dbReference type="ARBA" id="ARBA00064779"/>
    </source>
</evidence>
<dbReference type="SUPFAM" id="SSF53032">
    <property type="entry name" value="tRNA-intron endonuclease catalytic domain-like"/>
    <property type="match status" value="1"/>
</dbReference>
<keyword evidence="5" id="KW-0819">tRNA processing</keyword>
<dbReference type="Proteomes" id="UP000037510">
    <property type="component" value="Unassembled WGS sequence"/>
</dbReference>
<dbReference type="GO" id="GO:0000379">
    <property type="term" value="P:tRNA-type intron splice site recognition and cleavage"/>
    <property type="evidence" value="ECO:0007669"/>
    <property type="project" value="TreeGrafter"/>
</dbReference>
<dbReference type="CDD" id="cd22363">
    <property type="entry name" value="tRNA-intron_lyase_C"/>
    <property type="match status" value="1"/>
</dbReference>